<dbReference type="RefSeq" id="WP_128627169.1">
    <property type="nucleotide sequence ID" value="NZ_RKST01000011.1"/>
</dbReference>
<proteinExistence type="predicted"/>
<dbReference type="SUPFAM" id="SSF103025">
    <property type="entry name" value="Folate-binding domain"/>
    <property type="match status" value="1"/>
</dbReference>
<dbReference type="AlphaFoldDB" id="A0A432V5Y6"/>
<comment type="caution">
    <text evidence="1">The sequence shown here is derived from an EMBL/GenBank/DDBJ whole genome shotgun (WGS) entry which is preliminary data.</text>
</comment>
<dbReference type="InterPro" id="IPR027266">
    <property type="entry name" value="TrmE/GcvT-like"/>
</dbReference>
<protein>
    <submittedName>
        <fullName evidence="1">Sarcosine oxidase subunit gamma</fullName>
    </submittedName>
</protein>
<reference evidence="1 2" key="1">
    <citation type="submission" date="2018-11" db="EMBL/GenBank/DDBJ databases">
        <title>Pseudaminobacter arsenicus sp. nov., an arsenic-resistant bacterium isolated from arsenic-rich aquifers.</title>
        <authorList>
            <person name="Mu Y."/>
        </authorList>
    </citation>
    <scope>NUCLEOTIDE SEQUENCE [LARGE SCALE GENOMIC DNA]</scope>
    <source>
        <strain evidence="1 2">CB3</strain>
    </source>
</reference>
<evidence type="ECO:0000313" key="1">
    <source>
        <dbReference type="EMBL" id="RUM97577.1"/>
    </source>
</evidence>
<organism evidence="1 2">
    <name type="scientific">Borborobacter arsenicus</name>
    <dbReference type="NCBI Taxonomy" id="1851146"/>
    <lineage>
        <taxon>Bacteria</taxon>
        <taxon>Pseudomonadati</taxon>
        <taxon>Pseudomonadota</taxon>
        <taxon>Alphaproteobacteria</taxon>
        <taxon>Hyphomicrobiales</taxon>
        <taxon>Phyllobacteriaceae</taxon>
        <taxon>Borborobacter</taxon>
    </lineage>
</organism>
<accession>A0A432V5Y6</accession>
<dbReference type="EMBL" id="RKST01000011">
    <property type="protein sequence ID" value="RUM97577.1"/>
    <property type="molecule type" value="Genomic_DNA"/>
</dbReference>
<evidence type="ECO:0000313" key="2">
    <source>
        <dbReference type="Proteomes" id="UP000281647"/>
    </source>
</evidence>
<dbReference type="Pfam" id="PF04268">
    <property type="entry name" value="SoxG"/>
    <property type="match status" value="1"/>
</dbReference>
<gene>
    <name evidence="1" type="ORF">EET67_13075</name>
</gene>
<keyword evidence="2" id="KW-1185">Reference proteome</keyword>
<dbReference type="Proteomes" id="UP000281647">
    <property type="component" value="Unassembled WGS sequence"/>
</dbReference>
<dbReference type="InterPro" id="IPR007375">
    <property type="entry name" value="SoxG"/>
</dbReference>
<dbReference type="OrthoDB" id="8098081at2"/>
<dbReference type="Gene3D" id="3.30.1360.120">
    <property type="entry name" value="Probable tRNA modification gtpase trme, domain 1"/>
    <property type="match status" value="1"/>
</dbReference>
<dbReference type="Gene3D" id="3.30.70.1520">
    <property type="entry name" value="Heterotetrameric sarcosine oxidase"/>
    <property type="match status" value="1"/>
</dbReference>
<sequence length="211" mass="22361">MAEFVWHAVSPLQHSFTPGRMGETADAAGVRMAEIRNFNLVQIFARRGQWSAVAKAAKAHFGVEAPTRPQAVSGKAGVLLWSGPDQLSALTARRGDEIRPLDALRDRFAGIASLSDQSDGRCLLRISGARARDMLAKVSSVDLDAAVFPVGAAAATAIDHTAANLWREADAADGSPVFKLLVFSSFADSLWDTLVDAAAEYGIEVESPAGL</sequence>
<name>A0A432V5Y6_9HYPH</name>